<protein>
    <recommendedName>
        <fullName evidence="3">FMN-binding domain-containing protein</fullName>
    </recommendedName>
</protein>
<dbReference type="InterPro" id="IPR007329">
    <property type="entry name" value="FMN-bd"/>
</dbReference>
<dbReference type="GO" id="GO:0010181">
    <property type="term" value="F:FMN binding"/>
    <property type="evidence" value="ECO:0007669"/>
    <property type="project" value="InterPro"/>
</dbReference>
<keyword evidence="2" id="KW-0732">Signal</keyword>
<accession>A0A429ZUK7</accession>
<keyword evidence="5" id="KW-1185">Reference proteome</keyword>
<dbReference type="EMBL" id="NGJS01000017">
    <property type="protein sequence ID" value="RST97376.1"/>
    <property type="molecule type" value="Genomic_DNA"/>
</dbReference>
<name>A0A429ZUK7_9ENTE</name>
<feature type="domain" description="FMN-binding" evidence="3">
    <location>
        <begin position="81"/>
        <end position="172"/>
    </location>
</feature>
<gene>
    <name evidence="4" type="ORF">CBF37_09860</name>
</gene>
<feature type="compositionally biased region" description="Basic and acidic residues" evidence="1">
    <location>
        <begin position="58"/>
        <end position="74"/>
    </location>
</feature>
<reference evidence="4 5" key="1">
    <citation type="submission" date="2017-05" db="EMBL/GenBank/DDBJ databases">
        <title>Vagococcus spp. assemblies.</title>
        <authorList>
            <person name="Gulvik C.A."/>
        </authorList>
    </citation>
    <scope>NUCLEOTIDE SEQUENCE [LARGE SCALE GENOMIC DNA]</scope>
    <source>
        <strain evidence="4 5">SS1995</strain>
    </source>
</reference>
<feature type="compositionally biased region" description="Low complexity" evidence="1">
    <location>
        <begin position="36"/>
        <end position="57"/>
    </location>
</feature>
<proteinExistence type="predicted"/>
<evidence type="ECO:0000256" key="1">
    <source>
        <dbReference type="SAM" id="MobiDB-lite"/>
    </source>
</evidence>
<dbReference type="GO" id="GO:0016020">
    <property type="term" value="C:membrane"/>
    <property type="evidence" value="ECO:0007669"/>
    <property type="project" value="InterPro"/>
</dbReference>
<dbReference type="RefSeq" id="WP_125984587.1">
    <property type="nucleotide sequence ID" value="NZ_NGJS01000017.1"/>
</dbReference>
<dbReference type="AlphaFoldDB" id="A0A429ZUK7"/>
<feature type="chain" id="PRO_5019246208" description="FMN-binding domain-containing protein" evidence="2">
    <location>
        <begin position="22"/>
        <end position="189"/>
    </location>
</feature>
<dbReference type="Proteomes" id="UP000287857">
    <property type="component" value="Unassembled WGS sequence"/>
</dbReference>
<feature type="region of interest" description="Disordered" evidence="1">
    <location>
        <begin position="25"/>
        <end position="74"/>
    </location>
</feature>
<evidence type="ECO:0000313" key="4">
    <source>
        <dbReference type="EMBL" id="RST97376.1"/>
    </source>
</evidence>
<dbReference type="SMART" id="SM00900">
    <property type="entry name" value="FMN_bind"/>
    <property type="match status" value="1"/>
</dbReference>
<dbReference type="OrthoDB" id="1937675at2"/>
<dbReference type="PROSITE" id="PS51257">
    <property type="entry name" value="PROKAR_LIPOPROTEIN"/>
    <property type="match status" value="1"/>
</dbReference>
<evidence type="ECO:0000259" key="3">
    <source>
        <dbReference type="SMART" id="SM00900"/>
    </source>
</evidence>
<dbReference type="Gene3D" id="3.90.1010.20">
    <property type="match status" value="1"/>
</dbReference>
<feature type="signal peptide" evidence="2">
    <location>
        <begin position="1"/>
        <end position="21"/>
    </location>
</feature>
<organism evidence="4 5">
    <name type="scientific">Vagococcus vulneris</name>
    <dbReference type="NCBI Taxonomy" id="1977869"/>
    <lineage>
        <taxon>Bacteria</taxon>
        <taxon>Bacillati</taxon>
        <taxon>Bacillota</taxon>
        <taxon>Bacilli</taxon>
        <taxon>Lactobacillales</taxon>
        <taxon>Enterococcaceae</taxon>
        <taxon>Vagococcus</taxon>
    </lineage>
</organism>
<dbReference type="Pfam" id="PF04205">
    <property type="entry name" value="FMN_bind"/>
    <property type="match status" value="1"/>
</dbReference>
<comment type="caution">
    <text evidence="4">The sequence shown here is derived from an EMBL/GenBank/DDBJ whole genome shotgun (WGS) entry which is preliminary data.</text>
</comment>
<feature type="compositionally biased region" description="Basic and acidic residues" evidence="1">
    <location>
        <begin position="25"/>
        <end position="35"/>
    </location>
</feature>
<sequence length="189" mass="20417">MKMKKIISSVTLLALSTLVLAACGGDKKDDTKTAKDSSASSSSVVKTETSKSSTSSETKTDAKADLKDGEYTLEEKNESNGYRTVFTIVVKDGKISESKYDNINKDGESKTADTKYNKMMKDKSGTSPDIFIPELNKALVEAQDPEVVDTVSGATSSSETFKDYAKQLVEAAKKGDTAKIEIDNKVEKK</sequence>
<evidence type="ECO:0000313" key="5">
    <source>
        <dbReference type="Proteomes" id="UP000287857"/>
    </source>
</evidence>
<evidence type="ECO:0000256" key="2">
    <source>
        <dbReference type="SAM" id="SignalP"/>
    </source>
</evidence>